<dbReference type="Gene3D" id="3.40.33.10">
    <property type="entry name" value="CAP"/>
    <property type="match status" value="1"/>
</dbReference>
<sequence>MLDVQQEVKTKINAWQTNQSSSTKSLKVPSEQQFALSNIQMNMDKADVENKFGEAKSVTSNEYGTSWHTYYTGDYSNFVMVSYLDDKVNALYTNQNSITSQSKIKYGTPKDVVRDRLGEPITEKKKGNVRYQIENDEYDTFHENQIYTTAFYDKHQDNALTAILLVSDQLEQRLQGQYGAPSEALKEGFERQNFEIVNAERKQHQLSTLNYDSDVSDTARKHSKDMAENDYFDHTNLDDESPFDRLKADDIKFNAAGENLAYGQMNSIYAHEGLMNSLGHRKNILRSSYNELGVGVAFNNERQPYWTENYTN</sequence>
<dbReference type="Proteomes" id="UP000321598">
    <property type="component" value="Unassembled WGS sequence"/>
</dbReference>
<protein>
    <submittedName>
        <fullName evidence="4">SCP family extracellular protein</fullName>
    </submittedName>
    <submittedName>
        <fullName evidence="3">Secretion protein</fullName>
    </submittedName>
</protein>
<evidence type="ECO:0000259" key="2">
    <source>
        <dbReference type="Pfam" id="PF14504"/>
    </source>
</evidence>
<evidence type="ECO:0000313" key="3">
    <source>
        <dbReference type="EMBL" id="GEP99116.1"/>
    </source>
</evidence>
<reference evidence="3 6" key="2">
    <citation type="submission" date="2019-07" db="EMBL/GenBank/DDBJ databases">
        <title>Whole genome shotgun sequence of Staphylococcus arlettae NBRC 109765.</title>
        <authorList>
            <person name="Hosoyama A."/>
            <person name="Uohara A."/>
            <person name="Ohji S."/>
            <person name="Ichikawa N."/>
        </authorList>
    </citation>
    <scope>NUCLEOTIDE SEQUENCE [LARGE SCALE GENOMIC DNA]</scope>
    <source>
        <strain evidence="3 6">NBRC 109765</strain>
    </source>
</reference>
<dbReference type="InterPro" id="IPR029410">
    <property type="entry name" value="CAP_assoc"/>
</dbReference>
<dbReference type="PANTHER" id="PTHR31157">
    <property type="entry name" value="SCP DOMAIN-CONTAINING PROTEIN"/>
    <property type="match status" value="1"/>
</dbReference>
<reference evidence="4 5" key="1">
    <citation type="submission" date="2018-06" db="EMBL/GenBank/DDBJ databases">
        <authorList>
            <consortium name="Pathogen Informatics"/>
            <person name="Doyle S."/>
        </authorList>
    </citation>
    <scope>NUCLEOTIDE SEQUENCE [LARGE SCALE GENOMIC DNA]</scope>
    <source>
        <strain evidence="4 5">NCTC12413</strain>
    </source>
</reference>
<evidence type="ECO:0000313" key="5">
    <source>
        <dbReference type="Proteomes" id="UP000254956"/>
    </source>
</evidence>
<proteinExistence type="predicted"/>
<dbReference type="CDD" id="cd05379">
    <property type="entry name" value="CAP_bacterial"/>
    <property type="match status" value="1"/>
</dbReference>
<dbReference type="PANTHER" id="PTHR31157:SF1">
    <property type="entry name" value="SCP DOMAIN-CONTAINING PROTEIN"/>
    <property type="match status" value="1"/>
</dbReference>
<feature type="domain" description="CAP-associated" evidence="2">
    <location>
        <begin position="41"/>
        <end position="176"/>
    </location>
</feature>
<dbReference type="Pfam" id="PF14504">
    <property type="entry name" value="CAP_assoc_N"/>
    <property type="match status" value="1"/>
</dbReference>
<evidence type="ECO:0000313" key="4">
    <source>
        <dbReference type="EMBL" id="SUJ20018.1"/>
    </source>
</evidence>
<dbReference type="SUPFAM" id="SSF55797">
    <property type="entry name" value="PR-1-like"/>
    <property type="match status" value="1"/>
</dbReference>
<feature type="domain" description="SCP" evidence="1">
    <location>
        <begin position="195"/>
        <end position="310"/>
    </location>
</feature>
<dbReference type="Proteomes" id="UP000254956">
    <property type="component" value="Unassembled WGS sequence"/>
</dbReference>
<dbReference type="STRING" id="1212545.SARL_11941"/>
<evidence type="ECO:0000313" key="6">
    <source>
        <dbReference type="Proteomes" id="UP000321598"/>
    </source>
</evidence>
<dbReference type="EMBL" id="UGZE01000001">
    <property type="protein sequence ID" value="SUJ20018.1"/>
    <property type="molecule type" value="Genomic_DNA"/>
</dbReference>
<dbReference type="EMBL" id="BKAV01000001">
    <property type="protein sequence ID" value="GEP99116.1"/>
    <property type="molecule type" value="Genomic_DNA"/>
</dbReference>
<organism evidence="4 5">
    <name type="scientific">Staphylococcus arlettae</name>
    <dbReference type="NCBI Taxonomy" id="29378"/>
    <lineage>
        <taxon>Bacteria</taxon>
        <taxon>Bacillati</taxon>
        <taxon>Bacillota</taxon>
        <taxon>Bacilli</taxon>
        <taxon>Bacillales</taxon>
        <taxon>Staphylococcaceae</taxon>
        <taxon>Staphylococcus</taxon>
    </lineage>
</organism>
<dbReference type="Pfam" id="PF00188">
    <property type="entry name" value="CAP"/>
    <property type="match status" value="1"/>
</dbReference>
<accession>A0A380CHC2</accession>
<gene>
    <name evidence="4" type="ORF">NCTC12413_01578</name>
    <name evidence="3" type="ORF">SAR03_01540</name>
</gene>
<keyword evidence="6" id="KW-1185">Reference proteome</keyword>
<dbReference type="InterPro" id="IPR035940">
    <property type="entry name" value="CAP_sf"/>
</dbReference>
<dbReference type="AlphaFoldDB" id="A0A380CHC2"/>
<evidence type="ECO:0000259" key="1">
    <source>
        <dbReference type="Pfam" id="PF00188"/>
    </source>
</evidence>
<name>A0A380CHC2_9STAP</name>
<dbReference type="InterPro" id="IPR014044">
    <property type="entry name" value="CAP_dom"/>
</dbReference>